<dbReference type="CDD" id="cd00635">
    <property type="entry name" value="PLPDE_III_YBL036c_like"/>
    <property type="match status" value="1"/>
</dbReference>
<comment type="caution">
    <text evidence="6">The sequence shown here is derived from an EMBL/GenBank/DDBJ whole genome shotgun (WGS) entry which is preliminary data.</text>
</comment>
<dbReference type="Gene3D" id="3.20.20.10">
    <property type="entry name" value="Alanine racemase"/>
    <property type="match status" value="1"/>
</dbReference>
<dbReference type="Pfam" id="PF01168">
    <property type="entry name" value="Ala_racemase_N"/>
    <property type="match status" value="1"/>
</dbReference>
<evidence type="ECO:0000313" key="6">
    <source>
        <dbReference type="EMBL" id="PKZ14686.1"/>
    </source>
</evidence>
<dbReference type="PIRSF" id="PIRSF004848">
    <property type="entry name" value="YBL036c_PLPDEIII"/>
    <property type="match status" value="1"/>
</dbReference>
<evidence type="ECO:0000313" key="7">
    <source>
        <dbReference type="Proteomes" id="UP000242263"/>
    </source>
</evidence>
<comment type="function">
    <text evidence="2">Pyridoxal 5'-phosphate (PLP)-binding protein, which is involved in PLP homeostasis.</text>
</comment>
<name>A0A2I1M3I6_9BIFI</name>
<dbReference type="AlphaFoldDB" id="A0A2I1M3I6"/>
<dbReference type="HAMAP" id="MF_02087">
    <property type="entry name" value="PLP_homeostasis"/>
    <property type="match status" value="1"/>
</dbReference>
<dbReference type="EMBL" id="PKGU01000004">
    <property type="protein sequence ID" value="PKZ14686.1"/>
    <property type="molecule type" value="Genomic_DNA"/>
</dbReference>
<comment type="cofactor">
    <cofactor evidence="3">
        <name>pyridoxal 5'-phosphate</name>
        <dbReference type="ChEBI" id="CHEBI:597326"/>
    </cofactor>
</comment>
<evidence type="ECO:0000256" key="4">
    <source>
        <dbReference type="RuleBase" id="RU004514"/>
    </source>
</evidence>
<gene>
    <name evidence="6" type="ORF">CYJ32_07075</name>
</gene>
<dbReference type="InterPro" id="IPR011078">
    <property type="entry name" value="PyrdxlP_homeostasis"/>
</dbReference>
<evidence type="ECO:0000256" key="2">
    <source>
        <dbReference type="HAMAP-Rule" id="MF_02087"/>
    </source>
</evidence>
<evidence type="ECO:0000256" key="3">
    <source>
        <dbReference type="PIRSR" id="PIRSR004848-1"/>
    </source>
</evidence>
<organism evidence="6 7">
    <name type="scientific">Alloscardovia omnicolens</name>
    <dbReference type="NCBI Taxonomy" id="419015"/>
    <lineage>
        <taxon>Bacteria</taxon>
        <taxon>Bacillati</taxon>
        <taxon>Actinomycetota</taxon>
        <taxon>Actinomycetes</taxon>
        <taxon>Bifidobacteriales</taxon>
        <taxon>Bifidobacteriaceae</taxon>
        <taxon>Alloscardovia</taxon>
    </lineage>
</organism>
<evidence type="ECO:0000256" key="1">
    <source>
        <dbReference type="ARBA" id="ARBA00022898"/>
    </source>
</evidence>
<dbReference type="InterPro" id="IPR001608">
    <property type="entry name" value="Ala_racemase_N"/>
</dbReference>
<dbReference type="InterPro" id="IPR029066">
    <property type="entry name" value="PLP-binding_barrel"/>
</dbReference>
<feature type="domain" description="Alanine racemase N-terminal" evidence="5">
    <location>
        <begin position="50"/>
        <end position="258"/>
    </location>
</feature>
<dbReference type="Proteomes" id="UP000242263">
    <property type="component" value="Unassembled WGS sequence"/>
</dbReference>
<reference evidence="6 7" key="1">
    <citation type="submission" date="2017-12" db="EMBL/GenBank/DDBJ databases">
        <title>Phylogenetic diversity of female urinary microbiome.</title>
        <authorList>
            <person name="Thomas-White K."/>
            <person name="Wolfe A.J."/>
        </authorList>
    </citation>
    <scope>NUCLEOTIDE SEQUENCE [LARGE SCALE GENOMIC DNA]</scope>
    <source>
        <strain evidence="6 7">UMB0064</strain>
    </source>
</reference>
<dbReference type="GO" id="GO:0030170">
    <property type="term" value="F:pyridoxal phosphate binding"/>
    <property type="evidence" value="ECO:0007669"/>
    <property type="project" value="UniProtKB-UniRule"/>
</dbReference>
<protein>
    <recommendedName>
        <fullName evidence="2">Pyridoxal phosphate homeostasis protein</fullName>
        <shortName evidence="2">PLP homeostasis protein</shortName>
    </recommendedName>
</protein>
<sequence length="261" mass="28317">MTAYMDHKDLANTTITPERAQQISDGVHRALEAVSQAAVKAGREPHEVTLLAATKTRDVAEILSAIDAGIRCIGENRPQEILAKADGLKQGLAERGLSVSQHMIGQLQSNKISKVLPYVQVIESVDSLKLAERIARRLEASAETSEQTHTVSVYLEVNESGEESKSGCEPQEALEMAAAINAMPQLRLEGLMTIGAHVQDEKIVRSGFEHLRKLRDSLREGGIKTCSQLSMGMSADTQWAIEEGSTIVRVGTSIFGARAFI</sequence>
<comment type="similarity">
    <text evidence="2 4">Belongs to the pyridoxal phosphate-binding protein YggS/PROSC family.</text>
</comment>
<dbReference type="SUPFAM" id="SSF51419">
    <property type="entry name" value="PLP-binding barrel"/>
    <property type="match status" value="1"/>
</dbReference>
<feature type="modified residue" description="N6-(pyridoxal phosphate)lysine" evidence="2 3">
    <location>
        <position position="55"/>
    </location>
</feature>
<proteinExistence type="inferred from homology"/>
<dbReference type="PANTHER" id="PTHR10146">
    <property type="entry name" value="PROLINE SYNTHETASE CO-TRANSCRIBED BACTERIAL HOMOLOG PROTEIN"/>
    <property type="match status" value="1"/>
</dbReference>
<dbReference type="FunFam" id="3.20.20.10:FF:000018">
    <property type="entry name" value="Pyridoxal phosphate homeostasis protein"/>
    <property type="match status" value="1"/>
</dbReference>
<evidence type="ECO:0000259" key="5">
    <source>
        <dbReference type="Pfam" id="PF01168"/>
    </source>
</evidence>
<keyword evidence="1 2" id="KW-0663">Pyridoxal phosphate</keyword>
<dbReference type="NCBIfam" id="TIGR00044">
    <property type="entry name" value="YggS family pyridoxal phosphate-dependent enzyme"/>
    <property type="match status" value="1"/>
</dbReference>
<dbReference type="RefSeq" id="WP_049216528.1">
    <property type="nucleotide sequence ID" value="NZ_JVKN01000001.1"/>
</dbReference>
<dbReference type="PANTHER" id="PTHR10146:SF14">
    <property type="entry name" value="PYRIDOXAL PHOSPHATE HOMEOSTASIS PROTEIN"/>
    <property type="match status" value="1"/>
</dbReference>
<accession>A0A2I1M3I6</accession>